<dbReference type="Pfam" id="PF00566">
    <property type="entry name" value="RabGAP-TBC"/>
    <property type="match status" value="1"/>
</dbReference>
<dbReference type="PANTHER" id="PTHR22957:SF26">
    <property type="entry name" value="LD44506P"/>
    <property type="match status" value="1"/>
</dbReference>
<dbReference type="FunFam" id="1.10.8.270:FF:000004">
    <property type="entry name" value="TBC1 domain family, member 22B"/>
    <property type="match status" value="1"/>
</dbReference>
<evidence type="ECO:0000259" key="3">
    <source>
        <dbReference type="PROSITE" id="PS50086"/>
    </source>
</evidence>
<name>A0A2H9TQ64_9FUNG</name>
<keyword evidence="1" id="KW-0343">GTPase activation</keyword>
<dbReference type="InterPro" id="IPR035969">
    <property type="entry name" value="Rab-GAP_TBC_sf"/>
</dbReference>
<feature type="region of interest" description="Disordered" evidence="2">
    <location>
        <begin position="1"/>
        <end position="25"/>
    </location>
</feature>
<feature type="compositionally biased region" description="Basic and acidic residues" evidence="2">
    <location>
        <begin position="1"/>
        <end position="13"/>
    </location>
</feature>
<dbReference type="Gene3D" id="1.10.472.80">
    <property type="entry name" value="Ypt/Rab-GAP domain of gyp1p, domain 3"/>
    <property type="match status" value="1"/>
</dbReference>
<organism evidence="4 5">
    <name type="scientific">Paramicrosporidium saccamoebae</name>
    <dbReference type="NCBI Taxonomy" id="1246581"/>
    <lineage>
        <taxon>Eukaryota</taxon>
        <taxon>Fungi</taxon>
        <taxon>Fungi incertae sedis</taxon>
        <taxon>Cryptomycota</taxon>
        <taxon>Cryptomycota incertae sedis</taxon>
        <taxon>Paramicrosporidium</taxon>
    </lineage>
</organism>
<evidence type="ECO:0000313" key="4">
    <source>
        <dbReference type="EMBL" id="PJF19893.1"/>
    </source>
</evidence>
<dbReference type="GO" id="GO:0071889">
    <property type="term" value="F:14-3-3 protein binding"/>
    <property type="evidence" value="ECO:0007669"/>
    <property type="project" value="UniProtKB-ARBA"/>
</dbReference>
<keyword evidence="5" id="KW-1185">Reference proteome</keyword>
<evidence type="ECO:0000256" key="1">
    <source>
        <dbReference type="ARBA" id="ARBA00022468"/>
    </source>
</evidence>
<reference evidence="4 5" key="1">
    <citation type="submission" date="2016-10" db="EMBL/GenBank/DDBJ databases">
        <title>The genome of Paramicrosporidium saccamoebae is the missing link in understanding Cryptomycota and Microsporidia evolution.</title>
        <authorList>
            <person name="Quandt C.A."/>
            <person name="Beaudet D."/>
            <person name="Corsaro D."/>
            <person name="Michel R."/>
            <person name="Corradi N."/>
            <person name="James T."/>
        </authorList>
    </citation>
    <scope>NUCLEOTIDE SEQUENCE [LARGE SCALE GENOMIC DNA]</scope>
    <source>
        <strain evidence="4 5">KSL3</strain>
    </source>
</reference>
<dbReference type="Gene3D" id="1.10.8.270">
    <property type="entry name" value="putative rabgap domain of human tbc1 domain family member 14 like domains"/>
    <property type="match status" value="1"/>
</dbReference>
<dbReference type="OrthoDB" id="26371at2759"/>
<dbReference type="Gene3D" id="1.10.10.750">
    <property type="entry name" value="Ypt/Rab-GAP domain of gyp1p, domain 1"/>
    <property type="match status" value="1"/>
</dbReference>
<dbReference type="InterPro" id="IPR000195">
    <property type="entry name" value="Rab-GAP-TBC_dom"/>
</dbReference>
<dbReference type="SMART" id="SM00164">
    <property type="entry name" value="TBC"/>
    <property type="match status" value="1"/>
</dbReference>
<dbReference type="FunFam" id="1.10.472.80:FF:000001">
    <property type="entry name" value="TBC1 domain family member 22B"/>
    <property type="match status" value="1"/>
</dbReference>
<evidence type="ECO:0000256" key="2">
    <source>
        <dbReference type="SAM" id="MobiDB-lite"/>
    </source>
</evidence>
<evidence type="ECO:0000313" key="5">
    <source>
        <dbReference type="Proteomes" id="UP000240830"/>
    </source>
</evidence>
<dbReference type="STRING" id="1246581.A0A2H9TQ64"/>
<accession>A0A2H9TQ64</accession>
<comment type="caution">
    <text evidence="4">The sequence shown here is derived from an EMBL/GenBank/DDBJ whole genome shotgun (WGS) entry which is preliminary data.</text>
</comment>
<dbReference type="PROSITE" id="PS50086">
    <property type="entry name" value="TBC_RABGAP"/>
    <property type="match status" value="1"/>
</dbReference>
<dbReference type="SUPFAM" id="SSF47923">
    <property type="entry name" value="Ypt/Rab-GAP domain of gyp1p"/>
    <property type="match status" value="2"/>
</dbReference>
<sequence>MLNERPVSDEPAKSDSASVVDSPREQRFESLLSSPTISIDSLRGLSWKGIPPQYRPKVWKILIGYLPNVLDRHAGTIERKHAEYREIVEQHFGPDARRDEAIMHQIAIDVPRTAPNLALFRNAIVREALARILYCWSIRRPASGYVQGINDLVTPFYDVFLSEYISAIGSPSTTVSLPENALFKVEADSFWCLSKLLDSIQDNYTFNQTGISRQISRMKDILTRTDPKLLIHLDKQEVSLLQFAFRWVNCLLMREFPLHMIIRMWDTYLSEDENGFSEFHTYVCAAFLSKWSSELQKLEFQDIILFLQNPPTDTWSLTDLEVLLSEAFVWKSLFHGSSGHFQKT</sequence>
<protein>
    <recommendedName>
        <fullName evidence="3">Rab-GAP TBC domain-containing protein</fullName>
    </recommendedName>
</protein>
<proteinExistence type="predicted"/>
<dbReference type="Proteomes" id="UP000240830">
    <property type="component" value="Unassembled WGS sequence"/>
</dbReference>
<dbReference type="EMBL" id="MTSL01000030">
    <property type="protein sequence ID" value="PJF19893.1"/>
    <property type="molecule type" value="Genomic_DNA"/>
</dbReference>
<dbReference type="PANTHER" id="PTHR22957">
    <property type="entry name" value="TBC1 DOMAIN FAMILY MEMBER GTPASE-ACTIVATING PROTEIN"/>
    <property type="match status" value="1"/>
</dbReference>
<gene>
    <name evidence="4" type="ORF">PSACC_00290</name>
</gene>
<dbReference type="AlphaFoldDB" id="A0A2H9TQ64"/>
<feature type="domain" description="Rab-GAP TBC" evidence="3">
    <location>
        <begin position="49"/>
        <end position="272"/>
    </location>
</feature>
<dbReference type="GO" id="GO:0005096">
    <property type="term" value="F:GTPase activator activity"/>
    <property type="evidence" value="ECO:0007669"/>
    <property type="project" value="UniProtKB-KW"/>
</dbReference>